<dbReference type="CDD" id="cd00383">
    <property type="entry name" value="trans_reg_C"/>
    <property type="match status" value="1"/>
</dbReference>
<feature type="domain" description="Response regulatory" evidence="4">
    <location>
        <begin position="2"/>
        <end position="116"/>
    </location>
</feature>
<dbReference type="PROSITE" id="PS50110">
    <property type="entry name" value="RESPONSE_REGULATORY"/>
    <property type="match status" value="1"/>
</dbReference>
<dbReference type="InterPro" id="IPR001867">
    <property type="entry name" value="OmpR/PhoB-type_DNA-bd"/>
</dbReference>
<keyword evidence="2" id="KW-0597">Phosphoprotein</keyword>
<dbReference type="PANTHER" id="PTHR48111:SF36">
    <property type="entry name" value="TRANSCRIPTIONAL REGULATORY PROTEIN CUTR"/>
    <property type="match status" value="1"/>
</dbReference>
<accession>A0ABU7XCK0</accession>
<evidence type="ECO:0000256" key="1">
    <source>
        <dbReference type="ARBA" id="ARBA00023125"/>
    </source>
</evidence>
<feature type="DNA-binding region" description="OmpR/PhoB-type" evidence="3">
    <location>
        <begin position="124"/>
        <end position="222"/>
    </location>
</feature>
<name>A0ABU7XCK0_9HYPH</name>
<dbReference type="EMBL" id="JAZHYN010000002">
    <property type="protein sequence ID" value="MEF3365121.1"/>
    <property type="molecule type" value="Genomic_DNA"/>
</dbReference>
<dbReference type="InterPro" id="IPR036388">
    <property type="entry name" value="WH-like_DNA-bd_sf"/>
</dbReference>
<dbReference type="Gene3D" id="1.10.10.10">
    <property type="entry name" value="Winged helix-like DNA-binding domain superfamily/Winged helix DNA-binding domain"/>
    <property type="match status" value="1"/>
</dbReference>
<feature type="modified residue" description="4-aspartylphosphate" evidence="2">
    <location>
        <position position="51"/>
    </location>
</feature>
<evidence type="ECO:0000313" key="7">
    <source>
        <dbReference type="Proteomes" id="UP001350748"/>
    </source>
</evidence>
<feature type="domain" description="OmpR/PhoB-type" evidence="5">
    <location>
        <begin position="124"/>
        <end position="222"/>
    </location>
</feature>
<reference evidence="6 7" key="1">
    <citation type="submission" date="2024-02" db="EMBL/GenBank/DDBJ databases">
        <authorList>
            <person name="Grouzdev D."/>
        </authorList>
    </citation>
    <scope>NUCLEOTIDE SEQUENCE [LARGE SCALE GENOMIC DNA]</scope>
    <source>
        <strain evidence="6 7">9N</strain>
    </source>
</reference>
<dbReference type="RefSeq" id="WP_332080025.1">
    <property type="nucleotide sequence ID" value="NZ_JAZHYN010000002.1"/>
</dbReference>
<evidence type="ECO:0000259" key="4">
    <source>
        <dbReference type="PROSITE" id="PS50110"/>
    </source>
</evidence>
<dbReference type="PANTHER" id="PTHR48111">
    <property type="entry name" value="REGULATOR OF RPOS"/>
    <property type="match status" value="1"/>
</dbReference>
<evidence type="ECO:0000259" key="5">
    <source>
        <dbReference type="PROSITE" id="PS51755"/>
    </source>
</evidence>
<dbReference type="Pfam" id="PF00072">
    <property type="entry name" value="Response_reg"/>
    <property type="match status" value="1"/>
</dbReference>
<keyword evidence="7" id="KW-1185">Reference proteome</keyword>
<dbReference type="InterPro" id="IPR039420">
    <property type="entry name" value="WalR-like"/>
</dbReference>
<dbReference type="SUPFAM" id="SSF52172">
    <property type="entry name" value="CheY-like"/>
    <property type="match status" value="1"/>
</dbReference>
<protein>
    <submittedName>
        <fullName evidence="6">Response regulator transcription factor</fullName>
    </submittedName>
</protein>
<dbReference type="InterPro" id="IPR001789">
    <property type="entry name" value="Sig_transdc_resp-reg_receiver"/>
</dbReference>
<evidence type="ECO:0000313" key="6">
    <source>
        <dbReference type="EMBL" id="MEF3365121.1"/>
    </source>
</evidence>
<sequence length="225" mass="25060">MKILVVEDQRDLGSMMRDRLGRSGYVVDCVGTIAETLEALRAYDYPVLLLDRRLPDGDGMNFLPQIRSLRPSIRVLMVTALRSIDDRINGLDAGADDYLVKPFAADELLARVRASLRRPGAVSIPTVSVGALSFDLNQREAYVNGRPLILPKRELLLLETLMRRAGRAVMHSTIIDEIYGLDEQVQNNALKMLASRLRQRLRDAGAGVDIYATRSVGYLIAPVRV</sequence>
<comment type="caution">
    <text evidence="6">The sequence shown here is derived from an EMBL/GenBank/DDBJ whole genome shotgun (WGS) entry which is preliminary data.</text>
</comment>
<organism evidence="6 7">
    <name type="scientific">Methylocystis borbori</name>
    <dbReference type="NCBI Taxonomy" id="3118750"/>
    <lineage>
        <taxon>Bacteria</taxon>
        <taxon>Pseudomonadati</taxon>
        <taxon>Pseudomonadota</taxon>
        <taxon>Alphaproteobacteria</taxon>
        <taxon>Hyphomicrobiales</taxon>
        <taxon>Methylocystaceae</taxon>
        <taxon>Methylocystis</taxon>
    </lineage>
</organism>
<evidence type="ECO:0000256" key="2">
    <source>
        <dbReference type="PROSITE-ProRule" id="PRU00169"/>
    </source>
</evidence>
<dbReference type="SMART" id="SM00862">
    <property type="entry name" value="Trans_reg_C"/>
    <property type="match status" value="1"/>
</dbReference>
<dbReference type="Pfam" id="PF00486">
    <property type="entry name" value="Trans_reg_C"/>
    <property type="match status" value="1"/>
</dbReference>
<dbReference type="InterPro" id="IPR011006">
    <property type="entry name" value="CheY-like_superfamily"/>
</dbReference>
<dbReference type="PROSITE" id="PS51755">
    <property type="entry name" value="OMPR_PHOB"/>
    <property type="match status" value="1"/>
</dbReference>
<dbReference type="Gene3D" id="6.10.250.690">
    <property type="match status" value="1"/>
</dbReference>
<gene>
    <name evidence="6" type="ORF">V3H18_01085</name>
</gene>
<dbReference type="SMART" id="SM00448">
    <property type="entry name" value="REC"/>
    <property type="match status" value="1"/>
</dbReference>
<dbReference type="Gene3D" id="3.40.50.2300">
    <property type="match status" value="1"/>
</dbReference>
<evidence type="ECO:0000256" key="3">
    <source>
        <dbReference type="PROSITE-ProRule" id="PRU01091"/>
    </source>
</evidence>
<dbReference type="Proteomes" id="UP001350748">
    <property type="component" value="Unassembled WGS sequence"/>
</dbReference>
<proteinExistence type="predicted"/>
<keyword evidence="1 3" id="KW-0238">DNA-binding</keyword>